<dbReference type="GO" id="GO:0042626">
    <property type="term" value="F:ATPase-coupled transmembrane transporter activity"/>
    <property type="evidence" value="ECO:0007669"/>
    <property type="project" value="TreeGrafter"/>
</dbReference>
<dbReference type="Pfam" id="PF00005">
    <property type="entry name" value="ABC_tran"/>
    <property type="match status" value="2"/>
</dbReference>
<evidence type="ECO:0000256" key="3">
    <source>
        <dbReference type="ARBA" id="ARBA00022448"/>
    </source>
</evidence>
<dbReference type="GO" id="GO:0016887">
    <property type="term" value="F:ATP hydrolysis activity"/>
    <property type="evidence" value="ECO:0007669"/>
    <property type="project" value="InterPro"/>
</dbReference>
<evidence type="ECO:0000313" key="12">
    <source>
        <dbReference type="Proteomes" id="UP000238825"/>
    </source>
</evidence>
<keyword evidence="5" id="KW-0547">Nucleotide-binding</keyword>
<reference evidence="10 12" key="1">
    <citation type="submission" date="2017-03" db="EMBL/GenBank/DDBJ databases">
        <title>The whole genome sequencing and assembly of Lysinibacillus sphaericus DSM 28T strain.</title>
        <authorList>
            <person name="Lee Y.-J."/>
            <person name="Yi H."/>
            <person name="Bahn Y.-S."/>
            <person name="Kim J.F."/>
            <person name="Lee D.-W."/>
        </authorList>
    </citation>
    <scope>NUCLEOTIDE SEQUENCE [LARGE SCALE GENOMIC DNA]</scope>
    <source>
        <strain evidence="10 12">DSM 28</strain>
    </source>
</reference>
<name>A0A2S0K0X8_LYSSH</name>
<dbReference type="InterPro" id="IPR003593">
    <property type="entry name" value="AAA+_ATPase"/>
</dbReference>
<evidence type="ECO:0000313" key="13">
    <source>
        <dbReference type="Proteomes" id="UP000255295"/>
    </source>
</evidence>
<feature type="domain" description="ABC transporter" evidence="9">
    <location>
        <begin position="295"/>
        <end position="526"/>
    </location>
</feature>
<dbReference type="InterPro" id="IPR050095">
    <property type="entry name" value="ECF_ABC_transporter_ATP-bd"/>
</dbReference>
<dbReference type="GO" id="GO:0005524">
    <property type="term" value="F:ATP binding"/>
    <property type="evidence" value="ECO:0007669"/>
    <property type="project" value="UniProtKB-KW"/>
</dbReference>
<dbReference type="SMART" id="SM00382">
    <property type="entry name" value="AAA"/>
    <property type="match status" value="2"/>
</dbReference>
<reference evidence="11 13" key="2">
    <citation type="submission" date="2018-06" db="EMBL/GenBank/DDBJ databases">
        <authorList>
            <consortium name="Pathogen Informatics"/>
            <person name="Doyle S."/>
        </authorList>
    </citation>
    <scope>NUCLEOTIDE SEQUENCE [LARGE SCALE GENOMIC DNA]</scope>
    <source>
        <strain evidence="11 13">NCTC10338</strain>
    </source>
</reference>
<evidence type="ECO:0000256" key="6">
    <source>
        <dbReference type="ARBA" id="ARBA00022840"/>
    </source>
</evidence>
<dbReference type="InterPro" id="IPR015856">
    <property type="entry name" value="ABC_transpr_CbiO/EcfA_su"/>
</dbReference>
<dbReference type="SUPFAM" id="SSF52540">
    <property type="entry name" value="P-loop containing nucleoside triphosphate hydrolases"/>
    <property type="match status" value="2"/>
</dbReference>
<dbReference type="EMBL" id="CP019980">
    <property type="protein sequence ID" value="AVK96991.1"/>
    <property type="molecule type" value="Genomic_DNA"/>
</dbReference>
<sequence length="550" mass="61790">MAIVKIDNVSFTYPNEAIPILKNINLTIQQGEFIVLIGQSGCGKSTLLRHFKRELRPHGTVTGNIFYKDCDLEKLNAEVAATDIGYVFQNPDNQIVTDKVWHELAFGLESLGLDSPTIRRRVAEMANFFGIEKWFHQKTIELSGGQKQLLNLASIMVMQPKLLLLDEPTSQLDPIAALEFIQTLHRLNKELGITIILIEHRLEEVLPLADRVLIMDEGSILFDGPPKEILNSLPANHAMITALPAATKIFHLLNGIGPIPLTIREGQRWLSNQQYNCSPLHTPHTITQNKSDVVLEAKDVAFRYEKKGRDIVHHFNLQVKGQEFLTIIGGNGTGKSTVLAILSGLQKPYHGKIFLFSKALKSYSSKQLYQQFLTVLPQNPKSLFVQKTVLLELNDMAQLHKVTEAKIQETVQLFNLTHLLNRHPYDLSGGEQQKLALAKILLIEPKILLLDEPTKGLDAHSKEELAEILKDLQTKGTTIIMVTHDIEFSAQYSDRCALFFDGSIVSEDEPRAFYSGNNFYTTAAHRISRDILSNAITCEDVVTLCKKTFD</sequence>
<dbReference type="InterPro" id="IPR017871">
    <property type="entry name" value="ABC_transporter-like_CS"/>
</dbReference>
<evidence type="ECO:0000256" key="4">
    <source>
        <dbReference type="ARBA" id="ARBA00022475"/>
    </source>
</evidence>
<proteinExistence type="inferred from homology"/>
<keyword evidence="11" id="KW-0378">Hydrolase</keyword>
<organism evidence="10 12">
    <name type="scientific">Lysinibacillus sphaericus</name>
    <name type="common">Bacillus sphaericus</name>
    <dbReference type="NCBI Taxonomy" id="1421"/>
    <lineage>
        <taxon>Bacteria</taxon>
        <taxon>Bacillati</taxon>
        <taxon>Bacillota</taxon>
        <taxon>Bacilli</taxon>
        <taxon>Bacillales</taxon>
        <taxon>Bacillaceae</taxon>
        <taxon>Lysinibacillus</taxon>
    </lineage>
</organism>
<dbReference type="FunFam" id="3.40.50.300:FF:000224">
    <property type="entry name" value="Energy-coupling factor transporter ATP-binding protein EcfA"/>
    <property type="match status" value="1"/>
</dbReference>
<evidence type="ECO:0000259" key="9">
    <source>
        <dbReference type="PROSITE" id="PS50893"/>
    </source>
</evidence>
<evidence type="ECO:0000256" key="7">
    <source>
        <dbReference type="ARBA" id="ARBA00022967"/>
    </source>
</evidence>
<keyword evidence="4" id="KW-1003">Cell membrane</keyword>
<comment type="subcellular location">
    <subcellularLocation>
        <location evidence="1">Cell membrane</location>
        <topology evidence="1">Peripheral membrane protein</topology>
    </subcellularLocation>
</comment>
<comment type="similarity">
    <text evidence="2">Belongs to the ABC transporter superfamily.</text>
</comment>
<dbReference type="EMBL" id="UFSZ01000001">
    <property type="protein sequence ID" value="SUV17161.1"/>
    <property type="molecule type" value="Genomic_DNA"/>
</dbReference>
<keyword evidence="6 10" id="KW-0067">ATP-binding</keyword>
<dbReference type="InterPro" id="IPR027417">
    <property type="entry name" value="P-loop_NTPase"/>
</dbReference>
<evidence type="ECO:0000256" key="5">
    <source>
        <dbReference type="ARBA" id="ARBA00022741"/>
    </source>
</evidence>
<gene>
    <name evidence="11" type="primary">ykoD</name>
    <name evidence="10" type="ORF">LS41612_12310</name>
    <name evidence="11" type="ORF">NCTC10338_02252</name>
</gene>
<dbReference type="GO" id="GO:0015087">
    <property type="term" value="F:cobalt ion transmembrane transporter activity"/>
    <property type="evidence" value="ECO:0007669"/>
    <property type="project" value="UniProtKB-ARBA"/>
</dbReference>
<dbReference type="Proteomes" id="UP000255295">
    <property type="component" value="Unassembled WGS sequence"/>
</dbReference>
<dbReference type="RefSeq" id="WP_024361746.1">
    <property type="nucleotide sequence ID" value="NZ_BJNS01000007.1"/>
</dbReference>
<evidence type="ECO:0000313" key="11">
    <source>
        <dbReference type="EMBL" id="SUV17161.1"/>
    </source>
</evidence>
<keyword evidence="7" id="KW-1278">Translocase</keyword>
<feature type="domain" description="ABC transporter" evidence="9">
    <location>
        <begin position="4"/>
        <end position="242"/>
    </location>
</feature>
<keyword evidence="3" id="KW-0813">Transport</keyword>
<dbReference type="CDD" id="cd03225">
    <property type="entry name" value="ABC_cobalt_CbiO_domain1"/>
    <property type="match status" value="2"/>
</dbReference>
<dbReference type="EC" id="3.6.3.-" evidence="11"/>
<dbReference type="PANTHER" id="PTHR43553">
    <property type="entry name" value="HEAVY METAL TRANSPORTER"/>
    <property type="match status" value="1"/>
</dbReference>
<dbReference type="AlphaFoldDB" id="A0A2S0K0X8"/>
<keyword evidence="8" id="KW-0472">Membrane</keyword>
<dbReference type="PROSITE" id="PS50893">
    <property type="entry name" value="ABC_TRANSPORTER_2"/>
    <property type="match status" value="2"/>
</dbReference>
<protein>
    <submittedName>
        <fullName evidence="10 11">ABC transporter</fullName>
        <ecNumber evidence="11">3.6.3.-</ecNumber>
    </submittedName>
</protein>
<dbReference type="GeneID" id="48276983"/>
<evidence type="ECO:0000256" key="8">
    <source>
        <dbReference type="ARBA" id="ARBA00023136"/>
    </source>
</evidence>
<dbReference type="Proteomes" id="UP000238825">
    <property type="component" value="Chromosome"/>
</dbReference>
<evidence type="ECO:0000256" key="1">
    <source>
        <dbReference type="ARBA" id="ARBA00004202"/>
    </source>
</evidence>
<evidence type="ECO:0000256" key="2">
    <source>
        <dbReference type="ARBA" id="ARBA00005417"/>
    </source>
</evidence>
<dbReference type="PANTHER" id="PTHR43553:SF27">
    <property type="entry name" value="ENERGY-COUPLING FACTOR TRANSPORTER ATP-BINDING PROTEIN ECFA2"/>
    <property type="match status" value="1"/>
</dbReference>
<dbReference type="PROSITE" id="PS00211">
    <property type="entry name" value="ABC_TRANSPORTER_1"/>
    <property type="match status" value="2"/>
</dbReference>
<accession>A0A2S0K0X8</accession>
<dbReference type="Gene3D" id="3.40.50.300">
    <property type="entry name" value="P-loop containing nucleotide triphosphate hydrolases"/>
    <property type="match status" value="2"/>
</dbReference>
<dbReference type="GO" id="GO:0043190">
    <property type="term" value="C:ATP-binding cassette (ABC) transporter complex"/>
    <property type="evidence" value="ECO:0007669"/>
    <property type="project" value="TreeGrafter"/>
</dbReference>
<evidence type="ECO:0000313" key="10">
    <source>
        <dbReference type="EMBL" id="AVK96991.1"/>
    </source>
</evidence>
<dbReference type="InterPro" id="IPR003439">
    <property type="entry name" value="ABC_transporter-like_ATP-bd"/>
</dbReference>
<dbReference type="NCBIfam" id="NF010167">
    <property type="entry name" value="PRK13648.1"/>
    <property type="match status" value="2"/>
</dbReference>